<gene>
    <name evidence="1" type="ORF">FVB9532_01448</name>
</gene>
<comment type="caution">
    <text evidence="1">The sequence shown here is derived from an EMBL/GenBank/DDBJ whole genome shotgun (WGS) entry which is preliminary data.</text>
</comment>
<organism evidence="1 2">
    <name type="scientific">Mesonia oceanica</name>
    <dbReference type="NCBI Taxonomy" id="2687242"/>
    <lineage>
        <taxon>Bacteria</taxon>
        <taxon>Pseudomonadati</taxon>
        <taxon>Bacteroidota</taxon>
        <taxon>Flavobacteriia</taxon>
        <taxon>Flavobacteriales</taxon>
        <taxon>Flavobacteriaceae</taxon>
        <taxon>Mesonia</taxon>
    </lineage>
</organism>
<reference evidence="1" key="1">
    <citation type="submission" date="2019-09" db="EMBL/GenBank/DDBJ databases">
        <authorList>
            <person name="Rodrigo-Torres L."/>
            <person name="Arahal R. D."/>
            <person name="Lucena T."/>
        </authorList>
    </citation>
    <scope>NUCLEOTIDE SEQUENCE</scope>
    <source>
        <strain evidence="1">ISS653</strain>
    </source>
</reference>
<evidence type="ECO:0000313" key="2">
    <source>
        <dbReference type="Proteomes" id="UP000356253"/>
    </source>
</evidence>
<dbReference type="EMBL" id="CABVMM010000005">
    <property type="protein sequence ID" value="VVV00183.1"/>
    <property type="molecule type" value="Genomic_DNA"/>
</dbReference>
<sequence>MKKVYFGVLLALVSCVSFAQEAMITGYVDSPCSGAAGRVLEIYVNGTIDFTGWAIGRQSNGNVDGYDTNLDISELGTITDDFAYITNDEAIFETEFGVMAHVIVNNGINSNGNDAFQIVDNNSNVIDRFGEEFIDGSGTAWEHTDSYYLRNNGETANGGNFDASNWTFGALDELDDQGICKGGTQLNQLVALGSFMPAQDLQEINFDEDYVSVNEGAGSITVMLEISDLPATDATVDVSILTSESTAVANQHYSYTGETVTFTTTGSTTQTITISIPNNSDAEPDTLLALELTNVTNAELGEDIVSVVYILDDEMHAPTAQENLGITFGTSYAIEGDNPGSEIVAHDPETERLFVLNSGNASVEILDFSNPLNISSISTIDLSTYGDESTSVAHYNGIVAATAVPETVGENGTVIFMDTDGNILSTVEVGALPDMITFSPNGMMLLVANEGQPNEDYTIDPEGSVSVVDLTNGAENLTQANVTTLDFNAFDAQEAQLKEDGVRIFGPGASVSEDLEPEYITVSEDNTKAWVTLQENNAIAVVDLINLQITDIWPLGYKDHSLPENALDTSNKLDVIFMANWPIKGMYMPDAIANYTVNGNTYFVTANEGDSRDYDAYSEEVNLDDITLDASIFNNQAFLELKENLGKINISSASGDIDNDNEYEEIYVFGGRSFSIYDASTGTQVYDSGSDFERIIKEDPVYNAIFNANDDENKLKNRSDNKGPEPEAVIVKEINNTFYAFIGLERVGGFMVYDITNPNAPVFEGYYNNRSVTPGEDNIENLGDLAPESIVYIAPEDNAEQKGLIVLANEVSATISVYTLNNDVLSTNDFELATNNFVIYPNPAQSERVFFNQPTDYTLFDIQGRKLQEASQATHINVSTLTTGTYLVRNAKGQVQKLVIN</sequence>
<keyword evidence="2" id="KW-1185">Reference proteome</keyword>
<proteinExistence type="predicted"/>
<protein>
    <submittedName>
        <fullName evidence="1">Uncharacterized protein</fullName>
    </submittedName>
</protein>
<dbReference type="Proteomes" id="UP000356253">
    <property type="component" value="Unassembled WGS sequence"/>
</dbReference>
<accession>A0AC61Y701</accession>
<name>A0AC61Y701_9FLAO</name>
<evidence type="ECO:0000313" key="1">
    <source>
        <dbReference type="EMBL" id="VVV00183.1"/>
    </source>
</evidence>